<feature type="transmembrane region" description="Helical" evidence="7">
    <location>
        <begin position="184"/>
        <end position="202"/>
    </location>
</feature>
<keyword evidence="7" id="KW-0285">Flavoprotein</keyword>
<organism evidence="9 10">
    <name type="scientific">Thermanaerothrix daxensis</name>
    <dbReference type="NCBI Taxonomy" id="869279"/>
    <lineage>
        <taxon>Bacteria</taxon>
        <taxon>Bacillati</taxon>
        <taxon>Chloroflexota</taxon>
        <taxon>Anaerolineae</taxon>
        <taxon>Anaerolineales</taxon>
        <taxon>Anaerolineaceae</taxon>
        <taxon>Thermanaerothrix</taxon>
    </lineage>
</organism>
<dbReference type="RefSeq" id="WP_054522002.1">
    <property type="nucleotide sequence ID" value="NZ_LGKO01000005.1"/>
</dbReference>
<sequence>MARVLARKAVEPRAWLLWVHGLGVAPLVFFGIGFWRGMYWINPLQVAIQRSGDAAVLLLLASLACTPLSWVRGWAWFVRWRRPLGLYAFAYALAHVVLYAGVDYAWNWGWLGAEFREKPYLWFGAAAFLILSILAVTSLRRIQRRLGWRWKVLHRLVYASALLVLVHLVLVVKGDALRLRGDVWKPWLVGAGVGVLLGGRLLRMAWKSMKRRL</sequence>
<protein>
    <recommendedName>
        <fullName evidence="7">Protein-methionine-sulfoxide reductase heme-binding subunit MsrQ</fullName>
    </recommendedName>
    <alternativeName>
        <fullName evidence="7">Flavocytochrome MsrQ</fullName>
    </alternativeName>
</protein>
<dbReference type="PANTHER" id="PTHR36964:SF1">
    <property type="entry name" value="PROTEIN-METHIONINE-SULFOXIDE REDUCTASE HEME-BINDING SUBUNIT MSRQ"/>
    <property type="match status" value="1"/>
</dbReference>
<keyword evidence="7" id="KW-0288">FMN</keyword>
<comment type="similarity">
    <text evidence="7">Belongs to the MsrQ family.</text>
</comment>
<keyword evidence="10" id="KW-1185">Reference proteome</keyword>
<comment type="cofactor">
    <cofactor evidence="7">
        <name>FMN</name>
        <dbReference type="ChEBI" id="CHEBI:58210"/>
    </cofactor>
    <text evidence="7">Binds 1 FMN per subunit.</text>
</comment>
<dbReference type="HAMAP" id="MF_01207">
    <property type="entry name" value="MsrQ"/>
    <property type="match status" value="1"/>
</dbReference>
<dbReference type="EMBL" id="LGKO01000005">
    <property type="protein sequence ID" value="KPL82504.1"/>
    <property type="molecule type" value="Genomic_DNA"/>
</dbReference>
<comment type="function">
    <text evidence="7">Part of the MsrPQ system that repairs oxidized cell envelope proteins containing methionine sulfoxide residues (Met-O), using respiratory chain electrons. Thus protects these proteins from oxidative-stress damage caused by reactive species of oxygen and chlorine. MsrPQ is essential for the maintenance of envelope integrity under bleach stress, rescuing a wide series of structurally unrelated cell envelope proteins from methionine oxidation. MsrQ provides electrons for reduction to the reductase catalytic subunit MsrP, using the quinone pool of the respiratory chain.</text>
</comment>
<dbReference type="Pfam" id="PF01794">
    <property type="entry name" value="Ferric_reduct"/>
    <property type="match status" value="1"/>
</dbReference>
<dbReference type="InterPro" id="IPR022837">
    <property type="entry name" value="MsrQ-like"/>
</dbReference>
<comment type="cofactor">
    <cofactor evidence="7">
        <name>heme b</name>
        <dbReference type="ChEBI" id="CHEBI:60344"/>
    </cofactor>
    <text evidence="7">Binds 1 heme b (iron(II)-protoporphyrin IX) group per subunit.</text>
</comment>
<feature type="transmembrane region" description="Helical" evidence="7">
    <location>
        <begin position="84"/>
        <end position="102"/>
    </location>
</feature>
<feature type="transmembrane region" description="Helical" evidence="7">
    <location>
        <begin position="152"/>
        <end position="172"/>
    </location>
</feature>
<evidence type="ECO:0000313" key="10">
    <source>
        <dbReference type="Proteomes" id="UP000050544"/>
    </source>
</evidence>
<evidence type="ECO:0000256" key="3">
    <source>
        <dbReference type="ARBA" id="ARBA00022692"/>
    </source>
</evidence>
<comment type="caution">
    <text evidence="9">The sequence shown here is derived from an EMBL/GenBank/DDBJ whole genome shotgun (WGS) entry which is preliminary data.</text>
</comment>
<dbReference type="InterPro" id="IPR013130">
    <property type="entry name" value="Fe3_Rdtase_TM_dom"/>
</dbReference>
<dbReference type="GO" id="GO:0005886">
    <property type="term" value="C:plasma membrane"/>
    <property type="evidence" value="ECO:0007669"/>
    <property type="project" value="UniProtKB-SubCell"/>
</dbReference>
<keyword evidence="6 7" id="KW-0472">Membrane</keyword>
<evidence type="ECO:0000256" key="2">
    <source>
        <dbReference type="ARBA" id="ARBA00022448"/>
    </source>
</evidence>
<accession>A0A0P6XGC8</accession>
<dbReference type="GO" id="GO:0030091">
    <property type="term" value="P:protein repair"/>
    <property type="evidence" value="ECO:0007669"/>
    <property type="project" value="UniProtKB-UniRule"/>
</dbReference>
<feature type="transmembrane region" description="Helical" evidence="7">
    <location>
        <begin position="15"/>
        <end position="35"/>
    </location>
</feature>
<keyword evidence="7" id="KW-1003">Cell membrane</keyword>
<name>A0A0P6XGC8_9CHLR</name>
<evidence type="ECO:0000256" key="5">
    <source>
        <dbReference type="ARBA" id="ARBA00023004"/>
    </source>
</evidence>
<keyword evidence="2 7" id="KW-0813">Transport</keyword>
<dbReference type="Proteomes" id="UP000050544">
    <property type="component" value="Unassembled WGS sequence"/>
</dbReference>
<keyword evidence="5 7" id="KW-0408">Iron</keyword>
<proteinExistence type="inferred from homology"/>
<feature type="domain" description="Ferric oxidoreductase" evidence="8">
    <location>
        <begin position="54"/>
        <end position="164"/>
    </location>
</feature>
<evidence type="ECO:0000259" key="8">
    <source>
        <dbReference type="Pfam" id="PF01794"/>
    </source>
</evidence>
<dbReference type="GO" id="GO:0020037">
    <property type="term" value="F:heme binding"/>
    <property type="evidence" value="ECO:0007669"/>
    <property type="project" value="UniProtKB-UniRule"/>
</dbReference>
<feature type="transmembrane region" description="Helical" evidence="7">
    <location>
        <begin position="122"/>
        <end position="140"/>
    </location>
</feature>
<keyword evidence="4 7" id="KW-1133">Transmembrane helix</keyword>
<dbReference type="OrthoDB" id="9788328at2"/>
<dbReference type="GO" id="GO:0046872">
    <property type="term" value="F:metal ion binding"/>
    <property type="evidence" value="ECO:0007669"/>
    <property type="project" value="UniProtKB-KW"/>
</dbReference>
<reference evidence="9 10" key="1">
    <citation type="submission" date="2015-07" db="EMBL/GenBank/DDBJ databases">
        <title>Whole genome sequence of Thermanaerothrix daxensis DSM 23592.</title>
        <authorList>
            <person name="Hemp J."/>
            <person name="Ward L.M."/>
            <person name="Pace L.A."/>
            <person name="Fischer W.W."/>
        </authorList>
    </citation>
    <scope>NUCLEOTIDE SEQUENCE [LARGE SCALE GENOMIC DNA]</scope>
    <source>
        <strain evidence="9 10">GNS-1</strain>
    </source>
</reference>
<evidence type="ECO:0000256" key="1">
    <source>
        <dbReference type="ARBA" id="ARBA00004141"/>
    </source>
</evidence>
<keyword evidence="7" id="KW-0249">Electron transport</keyword>
<dbReference type="STRING" id="869279.SE15_10200"/>
<keyword evidence="7" id="KW-0349">Heme</keyword>
<evidence type="ECO:0000256" key="4">
    <source>
        <dbReference type="ARBA" id="ARBA00022989"/>
    </source>
</evidence>
<comment type="subunit">
    <text evidence="7">Heterodimer of a catalytic subunit (MsrP) and a heme-binding subunit (MsrQ).</text>
</comment>
<gene>
    <name evidence="7" type="primary">msrQ</name>
    <name evidence="9" type="ORF">SE15_10200</name>
</gene>
<comment type="subcellular location">
    <subcellularLocation>
        <location evidence="7">Cell membrane</location>
        <topology evidence="7">Multi-pass membrane protein</topology>
    </subcellularLocation>
    <subcellularLocation>
        <location evidence="1">Membrane</location>
        <topology evidence="1">Multi-pass membrane protein</topology>
    </subcellularLocation>
</comment>
<dbReference type="AlphaFoldDB" id="A0A0P6XGC8"/>
<keyword evidence="3 7" id="KW-0812">Transmembrane</keyword>
<evidence type="ECO:0000256" key="6">
    <source>
        <dbReference type="ARBA" id="ARBA00023136"/>
    </source>
</evidence>
<evidence type="ECO:0000256" key="7">
    <source>
        <dbReference type="HAMAP-Rule" id="MF_01207"/>
    </source>
</evidence>
<evidence type="ECO:0000313" key="9">
    <source>
        <dbReference type="EMBL" id="KPL82504.1"/>
    </source>
</evidence>
<keyword evidence="7" id="KW-0479">Metal-binding</keyword>
<dbReference type="GO" id="GO:0016679">
    <property type="term" value="F:oxidoreductase activity, acting on diphenols and related substances as donors"/>
    <property type="evidence" value="ECO:0007669"/>
    <property type="project" value="TreeGrafter"/>
</dbReference>
<dbReference type="GO" id="GO:0010181">
    <property type="term" value="F:FMN binding"/>
    <property type="evidence" value="ECO:0007669"/>
    <property type="project" value="UniProtKB-UniRule"/>
</dbReference>
<dbReference type="PANTHER" id="PTHR36964">
    <property type="entry name" value="PROTEIN-METHIONINE-SULFOXIDE REDUCTASE HEME-BINDING SUBUNIT MSRQ"/>
    <property type="match status" value="1"/>
</dbReference>
<feature type="transmembrane region" description="Helical" evidence="7">
    <location>
        <begin position="55"/>
        <end position="77"/>
    </location>
</feature>
<dbReference type="GO" id="GO:0009055">
    <property type="term" value="F:electron transfer activity"/>
    <property type="evidence" value="ECO:0007669"/>
    <property type="project" value="UniProtKB-UniRule"/>
</dbReference>